<organism evidence="2 3">
    <name type="scientific">Penicillium malachiteum</name>
    <dbReference type="NCBI Taxonomy" id="1324776"/>
    <lineage>
        <taxon>Eukaryota</taxon>
        <taxon>Fungi</taxon>
        <taxon>Dikarya</taxon>
        <taxon>Ascomycota</taxon>
        <taxon>Pezizomycotina</taxon>
        <taxon>Eurotiomycetes</taxon>
        <taxon>Eurotiomycetidae</taxon>
        <taxon>Eurotiales</taxon>
        <taxon>Aspergillaceae</taxon>
        <taxon>Penicillium</taxon>
    </lineage>
</organism>
<feature type="compositionally biased region" description="Polar residues" evidence="1">
    <location>
        <begin position="1"/>
        <end position="14"/>
    </location>
</feature>
<feature type="compositionally biased region" description="Polar residues" evidence="1">
    <location>
        <begin position="236"/>
        <end position="246"/>
    </location>
</feature>
<evidence type="ECO:0000313" key="2">
    <source>
        <dbReference type="EMBL" id="KAJ5709167.1"/>
    </source>
</evidence>
<feature type="region of interest" description="Disordered" evidence="1">
    <location>
        <begin position="39"/>
        <end position="60"/>
    </location>
</feature>
<feature type="region of interest" description="Disordered" evidence="1">
    <location>
        <begin position="83"/>
        <end position="107"/>
    </location>
</feature>
<feature type="region of interest" description="Disordered" evidence="1">
    <location>
        <begin position="1"/>
        <end position="24"/>
    </location>
</feature>
<comment type="caution">
    <text evidence="2">The sequence shown here is derived from an EMBL/GenBank/DDBJ whole genome shotgun (WGS) entry which is preliminary data.</text>
</comment>
<reference evidence="2" key="1">
    <citation type="journal article" date="2023" name="IMA Fungus">
        <title>Comparative genomic study of the Penicillium genus elucidates a diverse pangenome and 15 lateral gene transfer events.</title>
        <authorList>
            <person name="Petersen C."/>
            <person name="Sorensen T."/>
            <person name="Nielsen M.R."/>
            <person name="Sondergaard T.E."/>
            <person name="Sorensen J.L."/>
            <person name="Fitzpatrick D.A."/>
            <person name="Frisvad J.C."/>
            <person name="Nielsen K.L."/>
        </authorList>
    </citation>
    <scope>NUCLEOTIDE SEQUENCE</scope>
    <source>
        <strain evidence="2">IBT 17514</strain>
    </source>
</reference>
<feature type="region of interest" description="Disordered" evidence="1">
    <location>
        <begin position="456"/>
        <end position="554"/>
    </location>
</feature>
<keyword evidence="3" id="KW-1185">Reference proteome</keyword>
<feature type="compositionally biased region" description="Acidic residues" evidence="1">
    <location>
        <begin position="499"/>
        <end position="509"/>
    </location>
</feature>
<name>A0AAD6HCV2_9EURO</name>
<feature type="region of interest" description="Disordered" evidence="1">
    <location>
        <begin position="329"/>
        <end position="366"/>
    </location>
</feature>
<feature type="region of interest" description="Disordered" evidence="1">
    <location>
        <begin position="119"/>
        <end position="271"/>
    </location>
</feature>
<evidence type="ECO:0000256" key="1">
    <source>
        <dbReference type="SAM" id="MobiDB-lite"/>
    </source>
</evidence>
<evidence type="ECO:0000313" key="3">
    <source>
        <dbReference type="Proteomes" id="UP001215712"/>
    </source>
</evidence>
<feature type="compositionally biased region" description="Low complexity" evidence="1">
    <location>
        <begin position="330"/>
        <end position="344"/>
    </location>
</feature>
<feature type="compositionally biased region" description="Basic and acidic residues" evidence="1">
    <location>
        <begin position="529"/>
        <end position="548"/>
    </location>
</feature>
<sequence length="554" mass="59428">MTATLNGTFNSAPDTPSPVYPDRLIRPLPKRTLRSRLSTDAADTIHFPPTPPASQIFYGIPGDSEEAVNESKVYVQQTIESDRHELTPEAESHHGFETSVELESGDEDGPVVVRRSAGFRGSLSPTSSTHAQGSAGTDGVLKSSAGPDGYDAFENTNNKKKRKIPTPGNMAGHSTLSPEFANMGLATGNTTPAANGDGTGTYYGNGNPASPVGSGISGSGRGRLGRSSTRSSSGRNPLSANAQNAWMTAPRTPSRRDGMMSSPAPSGEPSDQGIISTAIANAATLSSPTRGMSNVSLLDQENTTPTKTQFTFTCESDSSKGLVLQRNSYSIPRRSPTSPLSSSTHNPRAFSTQGTQTSPNMGNDMSTPDVATPDCVLQKKKKKSPEAIYAAAARRRQNNQQYHNAHNPPRAEDVWVCEFCEYERIFGTPPKALIRQYEIKDRKQRKLLAEKQRLLEKAKSKGRKAKKTTKNGSKNEATQPGYDNTSTESTGSGLRDDESLGPEYDDENDFIPATNPASPAELKPPRPLCCDRPKTTVEDSKPPVKHDTPVCTTG</sequence>
<protein>
    <submittedName>
        <fullName evidence="2">Uncharacterized protein</fullName>
    </submittedName>
</protein>
<feature type="compositionally biased region" description="Low complexity" evidence="1">
    <location>
        <begin position="225"/>
        <end position="235"/>
    </location>
</feature>
<dbReference type="AlphaFoldDB" id="A0AAD6HCV2"/>
<gene>
    <name evidence="2" type="ORF">N7493_010501</name>
</gene>
<feature type="compositionally biased region" description="Basic residues" evidence="1">
    <location>
        <begin position="460"/>
        <end position="469"/>
    </location>
</feature>
<dbReference type="Proteomes" id="UP001215712">
    <property type="component" value="Unassembled WGS sequence"/>
</dbReference>
<feature type="compositionally biased region" description="Polar residues" evidence="1">
    <location>
        <begin position="123"/>
        <end position="135"/>
    </location>
</feature>
<feature type="compositionally biased region" description="Polar residues" evidence="1">
    <location>
        <begin position="345"/>
        <end position="366"/>
    </location>
</feature>
<feature type="compositionally biased region" description="Basic and acidic residues" evidence="1">
    <location>
        <begin position="83"/>
        <end position="96"/>
    </location>
</feature>
<reference evidence="2" key="2">
    <citation type="submission" date="2023-01" db="EMBL/GenBank/DDBJ databases">
        <authorList>
            <person name="Petersen C."/>
        </authorList>
    </citation>
    <scope>NUCLEOTIDE SEQUENCE</scope>
    <source>
        <strain evidence="2">IBT 17514</strain>
    </source>
</reference>
<accession>A0AAD6HCV2</accession>
<dbReference type="EMBL" id="JAQJAN010000019">
    <property type="protein sequence ID" value="KAJ5709167.1"/>
    <property type="molecule type" value="Genomic_DNA"/>
</dbReference>
<feature type="compositionally biased region" description="Polar residues" evidence="1">
    <location>
        <begin position="471"/>
        <end position="492"/>
    </location>
</feature>
<proteinExistence type="predicted"/>